<gene>
    <name evidence="1" type="ORF">M9Y10_041809</name>
</gene>
<name>A0ABR2K5F2_9EUKA</name>
<evidence type="ECO:0000313" key="2">
    <source>
        <dbReference type="Proteomes" id="UP001470230"/>
    </source>
</evidence>
<dbReference type="Proteomes" id="UP001470230">
    <property type="component" value="Unassembled WGS sequence"/>
</dbReference>
<dbReference type="EMBL" id="JAPFFF010000007">
    <property type="protein sequence ID" value="KAK8886346.1"/>
    <property type="molecule type" value="Genomic_DNA"/>
</dbReference>
<organism evidence="1 2">
    <name type="scientific">Tritrichomonas musculus</name>
    <dbReference type="NCBI Taxonomy" id="1915356"/>
    <lineage>
        <taxon>Eukaryota</taxon>
        <taxon>Metamonada</taxon>
        <taxon>Parabasalia</taxon>
        <taxon>Tritrichomonadida</taxon>
        <taxon>Tritrichomonadidae</taxon>
        <taxon>Tritrichomonas</taxon>
    </lineage>
</organism>
<proteinExistence type="predicted"/>
<reference evidence="1 2" key="1">
    <citation type="submission" date="2024-04" db="EMBL/GenBank/DDBJ databases">
        <title>Tritrichomonas musculus Genome.</title>
        <authorList>
            <person name="Alves-Ferreira E."/>
            <person name="Grigg M."/>
            <person name="Lorenzi H."/>
            <person name="Galac M."/>
        </authorList>
    </citation>
    <scope>NUCLEOTIDE SEQUENCE [LARGE SCALE GENOMIC DNA]</scope>
    <source>
        <strain evidence="1 2">EAF2021</strain>
    </source>
</reference>
<dbReference type="InterPro" id="IPR053139">
    <property type="entry name" value="Surface_bspA-like"/>
</dbReference>
<comment type="caution">
    <text evidence="1">The sequence shown here is derived from an EMBL/GenBank/DDBJ whole genome shotgun (WGS) entry which is preliminary data.</text>
</comment>
<evidence type="ECO:0000313" key="1">
    <source>
        <dbReference type="EMBL" id="KAK8886346.1"/>
    </source>
</evidence>
<keyword evidence="2" id="KW-1185">Reference proteome</keyword>
<dbReference type="PANTHER" id="PTHR45661:SF3">
    <property type="entry name" value="IG-LIKE DOMAIN-CONTAINING PROTEIN"/>
    <property type="match status" value="1"/>
</dbReference>
<dbReference type="SUPFAM" id="SSF52058">
    <property type="entry name" value="L domain-like"/>
    <property type="match status" value="1"/>
</dbReference>
<dbReference type="Pfam" id="PF13306">
    <property type="entry name" value="LRR_5"/>
    <property type="match status" value="2"/>
</dbReference>
<dbReference type="Gene3D" id="3.80.10.10">
    <property type="entry name" value="Ribonuclease Inhibitor"/>
    <property type="match status" value="1"/>
</dbReference>
<dbReference type="InterPro" id="IPR032675">
    <property type="entry name" value="LRR_dom_sf"/>
</dbReference>
<dbReference type="InterPro" id="IPR026906">
    <property type="entry name" value="LRR_5"/>
</dbReference>
<dbReference type="PANTHER" id="PTHR45661">
    <property type="entry name" value="SURFACE ANTIGEN"/>
    <property type="match status" value="1"/>
</dbReference>
<protein>
    <recommendedName>
        <fullName evidence="3">Surface antigen BspA-like protein</fullName>
    </recommendedName>
</protein>
<sequence length="283" mass="31731">MTKKAIKIKNGLAVELDENEMAASVIFSPTAIGSITVPKYVEHESKKYLIIEITSFAFHRNSCIESITFPEDSSLKRIHDNAFIDSSLTSLSIPESLEDLSSQWSFGANLLTDIKVSPQNKRFIYVNGTFLLKKEKSGNNFDNLIFVRRNIEGEILVPKIVRFICESSFNNCRKVESVLFENSSLQTIGGSAFIGCQCIQKVGPVPKSVRYVGNECFEYLEKLESVEFLSSEIEFGLMCFWGCSSLFCISFPNAKIVKISKNSLKCVDEEIHLFFNCGATVSE</sequence>
<evidence type="ECO:0008006" key="3">
    <source>
        <dbReference type="Google" id="ProtNLM"/>
    </source>
</evidence>
<accession>A0ABR2K5F2</accession>